<gene>
    <name evidence="5" type="ORF">BHQ17_04440</name>
</gene>
<evidence type="ECO:0000313" key="5">
    <source>
        <dbReference type="EMBL" id="ODQ95538.1"/>
    </source>
</evidence>
<evidence type="ECO:0000256" key="2">
    <source>
        <dbReference type="ARBA" id="ARBA00023172"/>
    </source>
</evidence>
<dbReference type="PANTHER" id="PTHR30461:SF2">
    <property type="entry name" value="SERINE RECOMBINASE PINE-RELATED"/>
    <property type="match status" value="1"/>
</dbReference>
<feature type="domain" description="Resolvase/invertase-type recombinase catalytic" evidence="4">
    <location>
        <begin position="1"/>
        <end position="24"/>
    </location>
</feature>
<evidence type="ECO:0000256" key="3">
    <source>
        <dbReference type="SAM" id="MobiDB-lite"/>
    </source>
</evidence>
<dbReference type="EMBL" id="MIGZ01000016">
    <property type="protein sequence ID" value="ODQ95538.1"/>
    <property type="molecule type" value="Genomic_DNA"/>
</dbReference>
<dbReference type="InterPro" id="IPR050639">
    <property type="entry name" value="SSR_resolvase"/>
</dbReference>
<sequence length="107" mass="11894">MNEYDRAMLNSRMQAGRRIKKARGGYAGGQPPYGYTGSGKGMEITPNPAEWPTRERIVELSRDKKSTRQIAAVLNEEKEFNRRGRPWTSASIARIVKRAAAGEGVLA</sequence>
<dbReference type="GO" id="GO:0000150">
    <property type="term" value="F:DNA strand exchange activity"/>
    <property type="evidence" value="ECO:0007669"/>
    <property type="project" value="InterPro"/>
</dbReference>
<reference evidence="6" key="1">
    <citation type="submission" date="2016-09" db="EMBL/GenBank/DDBJ databases">
        <authorList>
            <person name="Greninger A.L."/>
            <person name="Jerome K.R."/>
            <person name="Mcnair B."/>
            <person name="Wallis C."/>
            <person name="Fang F."/>
        </authorList>
    </citation>
    <scope>NUCLEOTIDE SEQUENCE [LARGE SCALE GENOMIC DNA]</scope>
    <source>
        <strain evidence="6">M7</strain>
    </source>
</reference>
<dbReference type="RefSeq" id="WP_069404025.1">
    <property type="nucleotide sequence ID" value="NZ_MIGZ01000016.1"/>
</dbReference>
<evidence type="ECO:0000256" key="1">
    <source>
        <dbReference type="ARBA" id="ARBA00023125"/>
    </source>
</evidence>
<accession>A0A1E3S0A2</accession>
<organism evidence="5 6">
    <name type="scientific">Mycolicibacterium holsaticum</name>
    <dbReference type="NCBI Taxonomy" id="152142"/>
    <lineage>
        <taxon>Bacteria</taxon>
        <taxon>Bacillati</taxon>
        <taxon>Actinomycetota</taxon>
        <taxon>Actinomycetes</taxon>
        <taxon>Mycobacteriales</taxon>
        <taxon>Mycobacteriaceae</taxon>
        <taxon>Mycolicibacterium</taxon>
    </lineage>
</organism>
<evidence type="ECO:0000313" key="6">
    <source>
        <dbReference type="Proteomes" id="UP000094243"/>
    </source>
</evidence>
<name>A0A1E3S0A2_9MYCO</name>
<evidence type="ECO:0000259" key="4">
    <source>
        <dbReference type="PROSITE" id="PS51736"/>
    </source>
</evidence>
<dbReference type="AlphaFoldDB" id="A0A1E3S0A2"/>
<dbReference type="InterPro" id="IPR038109">
    <property type="entry name" value="DNA_bind_recomb_sf"/>
</dbReference>
<dbReference type="Pfam" id="PF07508">
    <property type="entry name" value="Recombinase"/>
    <property type="match status" value="1"/>
</dbReference>
<keyword evidence="2" id="KW-0233">DNA recombination</keyword>
<comment type="caution">
    <text evidence="5">The sequence shown here is derived from an EMBL/GenBank/DDBJ whole genome shotgun (WGS) entry which is preliminary data.</text>
</comment>
<dbReference type="PROSITE" id="PS51736">
    <property type="entry name" value="RECOMBINASES_3"/>
    <property type="match status" value="1"/>
</dbReference>
<dbReference type="Proteomes" id="UP000094243">
    <property type="component" value="Unassembled WGS sequence"/>
</dbReference>
<feature type="region of interest" description="Disordered" evidence="3">
    <location>
        <begin position="22"/>
        <end position="48"/>
    </location>
</feature>
<proteinExistence type="predicted"/>
<dbReference type="Gene3D" id="3.90.1750.20">
    <property type="entry name" value="Putative Large Serine Recombinase, Chain B, Domain 2"/>
    <property type="match status" value="1"/>
</dbReference>
<dbReference type="InterPro" id="IPR006119">
    <property type="entry name" value="Resolv_N"/>
</dbReference>
<dbReference type="GO" id="GO:0003677">
    <property type="term" value="F:DNA binding"/>
    <property type="evidence" value="ECO:0007669"/>
    <property type="project" value="UniProtKB-KW"/>
</dbReference>
<protein>
    <recommendedName>
        <fullName evidence="4">Resolvase/invertase-type recombinase catalytic domain-containing protein</fullName>
    </recommendedName>
</protein>
<dbReference type="PANTHER" id="PTHR30461">
    <property type="entry name" value="DNA-INVERTASE FROM LAMBDOID PROPHAGE"/>
    <property type="match status" value="1"/>
</dbReference>
<keyword evidence="6" id="KW-1185">Reference proteome</keyword>
<dbReference type="InterPro" id="IPR011109">
    <property type="entry name" value="DNA_bind_recombinase_dom"/>
</dbReference>
<keyword evidence="1" id="KW-0238">DNA-binding</keyword>